<name>A0A4R6V476_9ACTN</name>
<gene>
    <name evidence="3" type="ORF">EV190_101304</name>
</gene>
<protein>
    <submittedName>
        <fullName evidence="3">DNA-binding transcriptional MerR regulator</fullName>
    </submittedName>
</protein>
<evidence type="ECO:0000259" key="2">
    <source>
        <dbReference type="PROSITE" id="PS50937"/>
    </source>
</evidence>
<dbReference type="InterPro" id="IPR009061">
    <property type="entry name" value="DNA-bd_dom_put_sf"/>
</dbReference>
<reference evidence="3 4" key="1">
    <citation type="submission" date="2019-03" db="EMBL/GenBank/DDBJ databases">
        <title>Genomic Encyclopedia of Type Strains, Phase IV (KMG-IV): sequencing the most valuable type-strain genomes for metagenomic binning, comparative biology and taxonomic classification.</title>
        <authorList>
            <person name="Goeker M."/>
        </authorList>
    </citation>
    <scope>NUCLEOTIDE SEQUENCE [LARGE SCALE GENOMIC DNA]</scope>
    <source>
        <strain evidence="3 4">DSM 46770</strain>
    </source>
</reference>
<dbReference type="InterPro" id="IPR047057">
    <property type="entry name" value="MerR_fam"/>
</dbReference>
<dbReference type="InterPro" id="IPR000551">
    <property type="entry name" value="MerR-type_HTH_dom"/>
</dbReference>
<dbReference type="AlphaFoldDB" id="A0A4R6V476"/>
<dbReference type="SUPFAM" id="SSF46955">
    <property type="entry name" value="Putative DNA-binding domain"/>
    <property type="match status" value="1"/>
</dbReference>
<dbReference type="SMART" id="SM00422">
    <property type="entry name" value="HTH_MERR"/>
    <property type="match status" value="1"/>
</dbReference>
<dbReference type="EMBL" id="SNYN01000001">
    <property type="protein sequence ID" value="TDQ54983.1"/>
    <property type="molecule type" value="Genomic_DNA"/>
</dbReference>
<comment type="caution">
    <text evidence="3">The sequence shown here is derived from an EMBL/GenBank/DDBJ whole genome shotgun (WGS) entry which is preliminary data.</text>
</comment>
<dbReference type="GO" id="GO:0003677">
    <property type="term" value="F:DNA binding"/>
    <property type="evidence" value="ECO:0007669"/>
    <property type="project" value="UniProtKB-KW"/>
</dbReference>
<dbReference type="GO" id="GO:0003700">
    <property type="term" value="F:DNA-binding transcription factor activity"/>
    <property type="evidence" value="ECO:0007669"/>
    <property type="project" value="InterPro"/>
</dbReference>
<dbReference type="Pfam" id="PF13411">
    <property type="entry name" value="MerR_1"/>
    <property type="match status" value="1"/>
</dbReference>
<keyword evidence="1 3" id="KW-0238">DNA-binding</keyword>
<proteinExistence type="predicted"/>
<keyword evidence="4" id="KW-1185">Reference proteome</keyword>
<dbReference type="PRINTS" id="PR00040">
    <property type="entry name" value="HTHMERR"/>
</dbReference>
<dbReference type="PROSITE" id="PS50937">
    <property type="entry name" value="HTH_MERR_2"/>
    <property type="match status" value="1"/>
</dbReference>
<evidence type="ECO:0000313" key="3">
    <source>
        <dbReference type="EMBL" id="TDQ54983.1"/>
    </source>
</evidence>
<dbReference type="PANTHER" id="PTHR30204">
    <property type="entry name" value="REDOX-CYCLING DRUG-SENSING TRANSCRIPTIONAL ACTIVATOR SOXR"/>
    <property type="match status" value="1"/>
</dbReference>
<organism evidence="3 4">
    <name type="scientific">Actinorugispora endophytica</name>
    <dbReference type="NCBI Taxonomy" id="1605990"/>
    <lineage>
        <taxon>Bacteria</taxon>
        <taxon>Bacillati</taxon>
        <taxon>Actinomycetota</taxon>
        <taxon>Actinomycetes</taxon>
        <taxon>Streptosporangiales</taxon>
        <taxon>Nocardiopsidaceae</taxon>
        <taxon>Actinorugispora</taxon>
    </lineage>
</organism>
<dbReference type="Proteomes" id="UP000295281">
    <property type="component" value="Unassembled WGS sequence"/>
</dbReference>
<dbReference type="OrthoDB" id="5296483at2"/>
<evidence type="ECO:0000313" key="4">
    <source>
        <dbReference type="Proteomes" id="UP000295281"/>
    </source>
</evidence>
<sequence>MRIGELSKRTGVKVRLLRYYEEKGLLVSARSDSGQRRYTEAAVDRVAFVRRLLVAGVPSHAIAEMLPCAEAPSQETIDQAMGRLARERDRITGHIDDLVRARIAIDGLMETARENRERLSASPED</sequence>
<feature type="domain" description="HTH merR-type" evidence="2">
    <location>
        <begin position="1"/>
        <end position="68"/>
    </location>
</feature>
<accession>A0A4R6V476</accession>
<evidence type="ECO:0000256" key="1">
    <source>
        <dbReference type="ARBA" id="ARBA00023125"/>
    </source>
</evidence>
<dbReference type="Gene3D" id="1.10.1660.10">
    <property type="match status" value="1"/>
</dbReference>
<dbReference type="RefSeq" id="WP_133739580.1">
    <property type="nucleotide sequence ID" value="NZ_SNYN01000001.1"/>
</dbReference>
<dbReference type="PROSITE" id="PS00552">
    <property type="entry name" value="HTH_MERR_1"/>
    <property type="match status" value="1"/>
</dbReference>
<dbReference type="PANTHER" id="PTHR30204:SF97">
    <property type="entry name" value="MERR FAMILY REGULATORY PROTEIN"/>
    <property type="match status" value="1"/>
</dbReference>